<sequence length="236" mass="26703">MSGLTIGIYGKLPAHSDFISDSIHSEVSNELYEWGQTSLYHSQQQLSEMDWLSAYLVSPIWRMCVPPTDKRKHAWIGIMVPSVDAVGRYFPLFLVFEIESKHICVEWLFKEADALFSMLEKVSLEALQKRLPLNDVKQQLAEALVSFELGDDLQVPAGLVNGESLSLKQLTSEELMAFLPTPLNNIQGSLWWSFGDVHGRKDPFVMAKNLPNVEDYLFLLTGNAMQKTSLEPLKQN</sequence>
<reference evidence="1 2" key="1">
    <citation type="submission" date="2020-12" db="EMBL/GenBank/DDBJ databases">
        <title>Comparative genome analysis of fungal antagonists Marinomonas ostreistagni 398 and M. spartinae 468.</title>
        <authorList>
            <person name="Fields J.L."/>
            <person name="Mavrodi O.V."/>
            <person name="Biber P.D."/>
            <person name="Indest K.J."/>
            <person name="Mavrodi D.V."/>
        </authorList>
    </citation>
    <scope>NUCLEOTIDE SEQUENCE [LARGE SCALE GENOMIC DNA]</scope>
    <source>
        <strain evidence="1 2">USM7</strain>
    </source>
</reference>
<dbReference type="Pfam" id="PF09867">
    <property type="entry name" value="TagF_N"/>
    <property type="match status" value="1"/>
</dbReference>
<accession>A0ABS0Z7X4</accession>
<dbReference type="NCBIfam" id="TIGR03373">
    <property type="entry name" value="VI_minor_4"/>
    <property type="match status" value="1"/>
</dbReference>
<protein>
    <submittedName>
        <fullName evidence="1">Type VI secretion system-associated protein TagF</fullName>
    </submittedName>
</protein>
<organism evidence="1 2">
    <name type="scientific">Marinomonas ostreistagni</name>
    <dbReference type="NCBI Taxonomy" id="359209"/>
    <lineage>
        <taxon>Bacteria</taxon>
        <taxon>Pseudomonadati</taxon>
        <taxon>Pseudomonadota</taxon>
        <taxon>Gammaproteobacteria</taxon>
        <taxon>Oceanospirillales</taxon>
        <taxon>Oceanospirillaceae</taxon>
        <taxon>Marinomonas</taxon>
    </lineage>
</organism>
<gene>
    <name evidence="1" type="primary">tagF</name>
    <name evidence="1" type="ORF">JHD44_03660</name>
</gene>
<evidence type="ECO:0000313" key="1">
    <source>
        <dbReference type="EMBL" id="MBJ7549765.1"/>
    </source>
</evidence>
<dbReference type="InterPro" id="IPR038225">
    <property type="entry name" value="TagF_sf"/>
</dbReference>
<dbReference type="EMBL" id="JAEMUH010000003">
    <property type="protein sequence ID" value="MBJ7549765.1"/>
    <property type="molecule type" value="Genomic_DNA"/>
</dbReference>
<dbReference type="Gene3D" id="3.40.1730.10">
    <property type="entry name" value="pa0076 domain"/>
    <property type="match status" value="1"/>
</dbReference>
<proteinExistence type="predicted"/>
<dbReference type="InterPro" id="IPR017748">
    <property type="entry name" value="TagF"/>
</dbReference>
<name>A0ABS0Z7X4_9GAMM</name>
<dbReference type="RefSeq" id="WP_199461208.1">
    <property type="nucleotide sequence ID" value="NZ_JAEMUH010000003.1"/>
</dbReference>
<comment type="caution">
    <text evidence="1">The sequence shown here is derived from an EMBL/GenBank/DDBJ whole genome shotgun (WGS) entry which is preliminary data.</text>
</comment>
<dbReference type="Proteomes" id="UP000598488">
    <property type="component" value="Unassembled WGS sequence"/>
</dbReference>
<keyword evidence="2" id="KW-1185">Reference proteome</keyword>
<evidence type="ECO:0000313" key="2">
    <source>
        <dbReference type="Proteomes" id="UP000598488"/>
    </source>
</evidence>